<evidence type="ECO:0000313" key="3">
    <source>
        <dbReference type="Proteomes" id="UP000297693"/>
    </source>
</evidence>
<dbReference type="SUPFAM" id="SSF53474">
    <property type="entry name" value="alpha/beta-Hydrolases"/>
    <property type="match status" value="1"/>
</dbReference>
<dbReference type="EMBL" id="RQGD01000046">
    <property type="protein sequence ID" value="TGL56543.1"/>
    <property type="molecule type" value="Genomic_DNA"/>
</dbReference>
<reference evidence="2" key="1">
    <citation type="journal article" date="2019" name="PLoS Negl. Trop. Dis.">
        <title>Revisiting the worldwide diversity of Leptospira species in the environment.</title>
        <authorList>
            <person name="Vincent A.T."/>
            <person name="Schiettekatte O."/>
            <person name="Bourhy P."/>
            <person name="Veyrier F.J."/>
            <person name="Picardeau M."/>
        </authorList>
    </citation>
    <scope>NUCLEOTIDE SEQUENCE [LARGE SCALE GENOMIC DNA]</scope>
    <source>
        <strain evidence="2">201702476</strain>
    </source>
</reference>
<dbReference type="InterPro" id="IPR000073">
    <property type="entry name" value="AB_hydrolase_1"/>
</dbReference>
<dbReference type="AlphaFoldDB" id="A0A4R9JUN6"/>
<comment type="caution">
    <text evidence="2">The sequence shown here is derived from an EMBL/GenBank/DDBJ whole genome shotgun (WGS) entry which is preliminary data.</text>
</comment>
<proteinExistence type="predicted"/>
<accession>A0A4R9JUN6</accession>
<dbReference type="PANTHER" id="PTHR43798">
    <property type="entry name" value="MONOACYLGLYCEROL LIPASE"/>
    <property type="match status" value="1"/>
</dbReference>
<dbReference type="InterPro" id="IPR050266">
    <property type="entry name" value="AB_hydrolase_sf"/>
</dbReference>
<dbReference type="PRINTS" id="PR00412">
    <property type="entry name" value="EPOXHYDRLASE"/>
</dbReference>
<dbReference type="Pfam" id="PF12697">
    <property type="entry name" value="Abhydrolase_6"/>
    <property type="match status" value="1"/>
</dbReference>
<keyword evidence="2" id="KW-0378">Hydrolase</keyword>
<sequence length="269" mass="31074">MKNMGGIPRYVDLGGHSIFYWEFNAEHAKPIIFLHGLLDEGFSNRRIVRELLGDRKHILVFDLPGYGRSKLPKIKYLFQIDVWADLLLASFKTLGLKDIHLVGHSMGGLVSQHLVLKDKEKRISKLVLLAPGGMPHPKREEIRELLFPKTEKSVVALLHHLYGDEAPEPGYLMRKTLVTVWNGWENHFLQENTLEREDEIFHGKRVGDIKIPTLILAGSLDEITPPSMMNQMNRWIKRSKLVWLEGARHAIHLERPKEIAQQILKFTHR</sequence>
<dbReference type="GO" id="GO:0016020">
    <property type="term" value="C:membrane"/>
    <property type="evidence" value="ECO:0007669"/>
    <property type="project" value="TreeGrafter"/>
</dbReference>
<dbReference type="PRINTS" id="PR00111">
    <property type="entry name" value="ABHYDROLASE"/>
</dbReference>
<dbReference type="InterPro" id="IPR000639">
    <property type="entry name" value="Epox_hydrolase-like"/>
</dbReference>
<dbReference type="Gene3D" id="3.40.50.1820">
    <property type="entry name" value="alpha/beta hydrolase"/>
    <property type="match status" value="1"/>
</dbReference>
<dbReference type="OrthoDB" id="27092at2"/>
<feature type="domain" description="AB hydrolase-1" evidence="1">
    <location>
        <begin position="31"/>
        <end position="261"/>
    </location>
</feature>
<dbReference type="InterPro" id="IPR029058">
    <property type="entry name" value="AB_hydrolase_fold"/>
</dbReference>
<name>A0A4R9JUN6_9LEPT</name>
<evidence type="ECO:0000313" key="2">
    <source>
        <dbReference type="EMBL" id="TGL56543.1"/>
    </source>
</evidence>
<keyword evidence="3" id="KW-1185">Reference proteome</keyword>
<protein>
    <submittedName>
        <fullName evidence="2">Alpha/beta hydrolase</fullName>
    </submittedName>
</protein>
<gene>
    <name evidence="2" type="ORF">EHQ58_16360</name>
</gene>
<dbReference type="PANTHER" id="PTHR43798:SF33">
    <property type="entry name" value="HYDROLASE, PUTATIVE (AFU_ORTHOLOGUE AFUA_2G14860)-RELATED"/>
    <property type="match status" value="1"/>
</dbReference>
<organism evidence="2 3">
    <name type="scientific">Leptospira ognonensis</name>
    <dbReference type="NCBI Taxonomy" id="2484945"/>
    <lineage>
        <taxon>Bacteria</taxon>
        <taxon>Pseudomonadati</taxon>
        <taxon>Spirochaetota</taxon>
        <taxon>Spirochaetia</taxon>
        <taxon>Leptospirales</taxon>
        <taxon>Leptospiraceae</taxon>
        <taxon>Leptospira</taxon>
    </lineage>
</organism>
<dbReference type="GO" id="GO:0016787">
    <property type="term" value="F:hydrolase activity"/>
    <property type="evidence" value="ECO:0007669"/>
    <property type="project" value="UniProtKB-KW"/>
</dbReference>
<evidence type="ECO:0000259" key="1">
    <source>
        <dbReference type="Pfam" id="PF12697"/>
    </source>
</evidence>
<dbReference type="Proteomes" id="UP000297693">
    <property type="component" value="Unassembled WGS sequence"/>
</dbReference>